<feature type="binding site" evidence="9">
    <location>
        <position position="108"/>
    </location>
    <ligand>
        <name>Ca(2+)</name>
        <dbReference type="ChEBI" id="CHEBI:29108"/>
        <label>3</label>
    </ligand>
</feature>
<protein>
    <recommendedName>
        <fullName evidence="10">Peptidase metallopeptidase domain-containing protein</fullName>
    </recommendedName>
</protein>
<evidence type="ECO:0000313" key="12">
    <source>
        <dbReference type="EnsemblMetazoa" id="HelroP67964"/>
    </source>
</evidence>
<comment type="cofactor">
    <cofactor evidence="9">
        <name>Zn(2+)</name>
        <dbReference type="ChEBI" id="CHEBI:29105"/>
    </cofactor>
    <text evidence="9">Binds 2 Zn(2+) ions per subunit.</text>
</comment>
<dbReference type="InterPro" id="IPR001818">
    <property type="entry name" value="Pept_M10_metallopeptidase"/>
</dbReference>
<dbReference type="InterPro" id="IPR006026">
    <property type="entry name" value="Peptidase_Metallo"/>
</dbReference>
<dbReference type="GO" id="GO:0031012">
    <property type="term" value="C:extracellular matrix"/>
    <property type="evidence" value="ECO:0007669"/>
    <property type="project" value="InterPro"/>
</dbReference>
<dbReference type="OMA" id="CKLAEMQ"/>
<dbReference type="EMBL" id="KB097495">
    <property type="protein sequence ID" value="ESN96714.1"/>
    <property type="molecule type" value="Genomic_DNA"/>
</dbReference>
<dbReference type="GO" id="GO:0006508">
    <property type="term" value="P:proteolysis"/>
    <property type="evidence" value="ECO:0007669"/>
    <property type="project" value="UniProtKB-KW"/>
</dbReference>
<dbReference type="GO" id="GO:0004222">
    <property type="term" value="F:metalloendopeptidase activity"/>
    <property type="evidence" value="ECO:0000318"/>
    <property type="project" value="GO_Central"/>
</dbReference>
<dbReference type="InterPro" id="IPR036365">
    <property type="entry name" value="PGBD-like_sf"/>
</dbReference>
<dbReference type="KEGG" id="hro:HELRODRAFT_67964"/>
<dbReference type="GeneID" id="20214134"/>
<feature type="binding site" evidence="9">
    <location>
        <position position="135"/>
    </location>
    <ligand>
        <name>Zn(2+)</name>
        <dbReference type="ChEBI" id="CHEBI:29105"/>
        <label>2</label>
        <note>catalytic</note>
    </ligand>
</feature>
<feature type="binding site" evidence="9">
    <location>
        <position position="125"/>
    </location>
    <ligand>
        <name>Zn(2+)</name>
        <dbReference type="ChEBI" id="CHEBI:29105"/>
        <label>2</label>
        <note>catalytic</note>
    </ligand>
</feature>
<dbReference type="PRINTS" id="PR00138">
    <property type="entry name" value="MATRIXIN"/>
</dbReference>
<dbReference type="SUPFAM" id="SSF55486">
    <property type="entry name" value="Metalloproteases ('zincins'), catalytic domain"/>
    <property type="match status" value="1"/>
</dbReference>
<dbReference type="EMBL" id="AMQM01001465">
    <property type="status" value="NOT_ANNOTATED_CDS"/>
    <property type="molecule type" value="Genomic_DNA"/>
</dbReference>
<evidence type="ECO:0000256" key="5">
    <source>
        <dbReference type="ARBA" id="ARBA00022801"/>
    </source>
</evidence>
<keyword evidence="13" id="KW-1185">Reference proteome</keyword>
<gene>
    <name evidence="12" type="primary">20214134</name>
    <name evidence="11" type="ORF">HELRODRAFT_67964</name>
</gene>
<evidence type="ECO:0000256" key="6">
    <source>
        <dbReference type="ARBA" id="ARBA00022833"/>
    </source>
</evidence>
<dbReference type="EnsemblMetazoa" id="HelroT67964">
    <property type="protein sequence ID" value="HelroP67964"/>
    <property type="gene ID" value="HelroG67964"/>
</dbReference>
<feature type="binding site" evidence="9">
    <location>
        <position position="107"/>
    </location>
    <ligand>
        <name>Ca(2+)</name>
        <dbReference type="ChEBI" id="CHEBI:29108"/>
        <label>3</label>
    </ligand>
</feature>
<dbReference type="GO" id="GO:0005615">
    <property type="term" value="C:extracellular space"/>
    <property type="evidence" value="ECO:0000318"/>
    <property type="project" value="GO_Central"/>
</dbReference>
<dbReference type="PANTHER" id="PTHR10201:SF291">
    <property type="entry name" value="MATRIX METALLOPROTEINASE 1, ISOFORM C-RELATED"/>
    <property type="match status" value="1"/>
</dbReference>
<dbReference type="SMART" id="SM00235">
    <property type="entry name" value="ZnMc"/>
    <property type="match status" value="1"/>
</dbReference>
<dbReference type="SUPFAM" id="SSF47090">
    <property type="entry name" value="PGBD-like"/>
    <property type="match status" value="1"/>
</dbReference>
<dbReference type="GO" id="GO:0030574">
    <property type="term" value="P:collagen catabolic process"/>
    <property type="evidence" value="ECO:0000318"/>
    <property type="project" value="GO_Central"/>
</dbReference>
<evidence type="ECO:0000259" key="10">
    <source>
        <dbReference type="SMART" id="SM00235"/>
    </source>
</evidence>
<dbReference type="AlphaFoldDB" id="T1FZ86"/>
<dbReference type="Proteomes" id="UP000015101">
    <property type="component" value="Unassembled WGS sequence"/>
</dbReference>
<dbReference type="OrthoDB" id="406838at2759"/>
<dbReference type="CDD" id="cd04278">
    <property type="entry name" value="ZnMc_MMP"/>
    <property type="match status" value="1"/>
</dbReference>
<reference evidence="11 13" key="2">
    <citation type="journal article" date="2013" name="Nature">
        <title>Insights into bilaterian evolution from three spiralian genomes.</title>
        <authorList>
            <person name="Simakov O."/>
            <person name="Marletaz F."/>
            <person name="Cho S.J."/>
            <person name="Edsinger-Gonzales E."/>
            <person name="Havlak P."/>
            <person name="Hellsten U."/>
            <person name="Kuo D.H."/>
            <person name="Larsson T."/>
            <person name="Lv J."/>
            <person name="Arendt D."/>
            <person name="Savage R."/>
            <person name="Osoegawa K."/>
            <person name="de Jong P."/>
            <person name="Grimwood J."/>
            <person name="Chapman J.A."/>
            <person name="Shapiro H."/>
            <person name="Aerts A."/>
            <person name="Otillar R.P."/>
            <person name="Terry A.Y."/>
            <person name="Boore J.L."/>
            <person name="Grigoriev I.V."/>
            <person name="Lindberg D.R."/>
            <person name="Seaver E.C."/>
            <person name="Weisblat D.A."/>
            <person name="Putnam N.H."/>
            <person name="Rokhsar D.S."/>
        </authorList>
    </citation>
    <scope>NUCLEOTIDE SEQUENCE</scope>
</reference>
<dbReference type="eggNOG" id="KOG1565">
    <property type="taxonomic scope" value="Eukaryota"/>
</dbReference>
<dbReference type="HOGENOM" id="CLU_015489_4_2_1"/>
<accession>T1FZ86</accession>
<comment type="cofactor">
    <cofactor evidence="9">
        <name>Ca(2+)</name>
        <dbReference type="ChEBI" id="CHEBI:29108"/>
    </cofactor>
    <text evidence="9">Can bind about 5 Ca(2+) ions per subunit.</text>
</comment>
<feature type="binding site" evidence="9">
    <location>
        <position position="115"/>
    </location>
    <ligand>
        <name>Zn(2+)</name>
        <dbReference type="ChEBI" id="CHEBI:29105"/>
        <label>1</label>
    </ligand>
</feature>
<feature type="binding site" evidence="9">
    <location>
        <position position="90"/>
    </location>
    <ligand>
        <name>Ca(2+)</name>
        <dbReference type="ChEBI" id="CHEBI:29108"/>
        <label>2</label>
    </ligand>
</feature>
<sequence length="178" mass="19964">MTTGKLDEATLKLMNSPRCHLPDFPAPHNNKGKRFAWRKTKLTYNINNFPTSSSDMQDPNNVGQAIQTAFNDWTSVAILDVQRSSATNADIQIQFRKRSHGDDYPFDGPGIILAHGINLRQVATHEIGHVLGLDHSDVSGAVMYPYYSFSSNFKLADDDIRGIGSLYGQFSVLYFYIF</sequence>
<dbReference type="InterPro" id="IPR033739">
    <property type="entry name" value="M10A_MMP"/>
</dbReference>
<comment type="similarity">
    <text evidence="1">Belongs to the peptidase M10A family.</text>
</comment>
<keyword evidence="5" id="KW-0378">Hydrolase</keyword>
<dbReference type="InterPro" id="IPR021190">
    <property type="entry name" value="Pept_M10A"/>
</dbReference>
<feature type="binding site" evidence="9">
    <location>
        <position position="143"/>
    </location>
    <ligand>
        <name>Zn(2+)</name>
        <dbReference type="ChEBI" id="CHEBI:29105"/>
        <label>2</label>
        <note>catalytic</note>
    </ligand>
</feature>
<evidence type="ECO:0000256" key="7">
    <source>
        <dbReference type="ARBA" id="ARBA00023049"/>
    </source>
</evidence>
<keyword evidence="7" id="KW-0482">Metalloprotease</keyword>
<organism evidence="12 13">
    <name type="scientific">Helobdella robusta</name>
    <name type="common">Californian leech</name>
    <dbReference type="NCBI Taxonomy" id="6412"/>
    <lineage>
        <taxon>Eukaryota</taxon>
        <taxon>Metazoa</taxon>
        <taxon>Spiralia</taxon>
        <taxon>Lophotrochozoa</taxon>
        <taxon>Annelida</taxon>
        <taxon>Clitellata</taxon>
        <taxon>Hirudinea</taxon>
        <taxon>Rhynchobdellida</taxon>
        <taxon>Glossiphoniidae</taxon>
        <taxon>Helobdella</taxon>
    </lineage>
</organism>
<dbReference type="CTD" id="20214134"/>
<evidence type="ECO:0000313" key="11">
    <source>
        <dbReference type="EMBL" id="ESN96714.1"/>
    </source>
</evidence>
<dbReference type="GO" id="GO:0030198">
    <property type="term" value="P:extracellular matrix organization"/>
    <property type="evidence" value="ECO:0000318"/>
    <property type="project" value="GO_Central"/>
</dbReference>
<evidence type="ECO:0000256" key="9">
    <source>
        <dbReference type="PIRSR" id="PIRSR621190-2"/>
    </source>
</evidence>
<keyword evidence="9" id="KW-0106">Calcium</keyword>
<evidence type="ECO:0000256" key="1">
    <source>
        <dbReference type="ARBA" id="ARBA00010370"/>
    </source>
</evidence>
<reference evidence="12" key="3">
    <citation type="submission" date="2015-06" db="UniProtKB">
        <authorList>
            <consortium name="EnsemblMetazoa"/>
        </authorList>
    </citation>
    <scope>IDENTIFICATION</scope>
</reference>
<dbReference type="InterPro" id="IPR024079">
    <property type="entry name" value="MetalloPept_cat_dom_sf"/>
</dbReference>
<feature type="active site" evidence="8">
    <location>
        <position position="126"/>
    </location>
</feature>
<feature type="binding site" description="in inhibited form" evidence="9">
    <location>
        <position position="19"/>
    </location>
    <ligand>
        <name>Zn(2+)</name>
        <dbReference type="ChEBI" id="CHEBI:29105"/>
        <label>2</label>
        <note>catalytic</note>
    </ligand>
</feature>
<feature type="domain" description="Peptidase metallopeptidase" evidence="10">
    <location>
        <begin position="33"/>
        <end position="169"/>
    </location>
</feature>
<feature type="binding site" evidence="9">
    <location>
        <position position="55"/>
    </location>
    <ligand>
        <name>Ca(2+)</name>
        <dbReference type="ChEBI" id="CHEBI:29108"/>
        <label>1</label>
    </ligand>
</feature>
<keyword evidence="2" id="KW-0645">Protease</keyword>
<dbReference type="PANTHER" id="PTHR10201">
    <property type="entry name" value="MATRIX METALLOPROTEINASE"/>
    <property type="match status" value="1"/>
</dbReference>
<dbReference type="Pfam" id="PF00413">
    <property type="entry name" value="Peptidase_M10"/>
    <property type="match status" value="1"/>
</dbReference>
<dbReference type="EMBL" id="AMQM01001464">
    <property type="status" value="NOT_ANNOTATED_CDS"/>
    <property type="molecule type" value="Genomic_DNA"/>
</dbReference>
<proteinExistence type="inferred from homology"/>
<evidence type="ECO:0000256" key="3">
    <source>
        <dbReference type="ARBA" id="ARBA00022723"/>
    </source>
</evidence>
<reference evidence="13" key="1">
    <citation type="submission" date="2012-12" db="EMBL/GenBank/DDBJ databases">
        <authorList>
            <person name="Hellsten U."/>
            <person name="Grimwood J."/>
            <person name="Chapman J.A."/>
            <person name="Shapiro H."/>
            <person name="Aerts A."/>
            <person name="Otillar R.P."/>
            <person name="Terry A.Y."/>
            <person name="Boore J.L."/>
            <person name="Simakov O."/>
            <person name="Marletaz F."/>
            <person name="Cho S.-J."/>
            <person name="Edsinger-Gonzales E."/>
            <person name="Havlak P."/>
            <person name="Kuo D.-H."/>
            <person name="Larsson T."/>
            <person name="Lv J."/>
            <person name="Arendt D."/>
            <person name="Savage R."/>
            <person name="Osoegawa K."/>
            <person name="de Jong P."/>
            <person name="Lindberg D.R."/>
            <person name="Seaver E.C."/>
            <person name="Weisblat D.A."/>
            <person name="Putnam N.H."/>
            <person name="Grigoriev I.V."/>
            <person name="Rokhsar D.S."/>
        </authorList>
    </citation>
    <scope>NUCLEOTIDE SEQUENCE</scope>
</reference>
<keyword evidence="3 9" id="KW-0479">Metal-binding</keyword>
<keyword evidence="6 9" id="KW-0862">Zinc</keyword>
<keyword evidence="4" id="KW-0732">Signal</keyword>
<dbReference type="Gene3D" id="3.40.390.10">
    <property type="entry name" value="Collagenase (Catalytic Domain)"/>
    <property type="match status" value="2"/>
</dbReference>
<evidence type="ECO:0000256" key="4">
    <source>
        <dbReference type="ARBA" id="ARBA00022729"/>
    </source>
</evidence>
<dbReference type="GO" id="GO:0008270">
    <property type="term" value="F:zinc ion binding"/>
    <property type="evidence" value="ECO:0007669"/>
    <property type="project" value="InterPro"/>
</dbReference>
<evidence type="ECO:0000256" key="2">
    <source>
        <dbReference type="ARBA" id="ARBA00022670"/>
    </source>
</evidence>
<feature type="binding site" evidence="9">
    <location>
        <position position="100"/>
    </location>
    <ligand>
        <name>Zn(2+)</name>
        <dbReference type="ChEBI" id="CHEBI:29105"/>
        <label>1</label>
    </ligand>
</feature>
<name>T1FZ86_HELRO</name>
<feature type="binding site" evidence="9">
    <location>
        <position position="129"/>
    </location>
    <ligand>
        <name>Zn(2+)</name>
        <dbReference type="ChEBI" id="CHEBI:29105"/>
        <label>2</label>
        <note>catalytic</note>
    </ligand>
</feature>
<feature type="binding site" evidence="9">
    <location>
        <position position="102"/>
    </location>
    <ligand>
        <name>Zn(2+)</name>
        <dbReference type="ChEBI" id="CHEBI:29105"/>
        <label>1</label>
    </ligand>
</feature>
<dbReference type="InParanoid" id="T1FZ86"/>
<evidence type="ECO:0000313" key="13">
    <source>
        <dbReference type="Proteomes" id="UP000015101"/>
    </source>
</evidence>
<dbReference type="RefSeq" id="XP_009025169.1">
    <property type="nucleotide sequence ID" value="XM_009026921.1"/>
</dbReference>
<evidence type="ECO:0000256" key="8">
    <source>
        <dbReference type="PIRSR" id="PIRSR621190-1"/>
    </source>
</evidence>